<evidence type="ECO:0000259" key="10">
    <source>
        <dbReference type="Pfam" id="PF20908"/>
    </source>
</evidence>
<keyword evidence="3" id="KW-0833">Ubl conjugation pathway</keyword>
<dbReference type="SUPFAM" id="SSF54211">
    <property type="entry name" value="Ribosomal protein S5 domain 2-like"/>
    <property type="match status" value="1"/>
</dbReference>
<organism evidence="12 13">
    <name type="scientific">Danaus plexippus plexippus</name>
    <dbReference type="NCBI Taxonomy" id="278856"/>
    <lineage>
        <taxon>Eukaryota</taxon>
        <taxon>Metazoa</taxon>
        <taxon>Ecdysozoa</taxon>
        <taxon>Arthropoda</taxon>
        <taxon>Hexapoda</taxon>
        <taxon>Insecta</taxon>
        <taxon>Pterygota</taxon>
        <taxon>Neoptera</taxon>
        <taxon>Endopterygota</taxon>
        <taxon>Lepidoptera</taxon>
        <taxon>Glossata</taxon>
        <taxon>Ditrysia</taxon>
        <taxon>Papilionoidea</taxon>
        <taxon>Nymphalidae</taxon>
        <taxon>Danainae</taxon>
        <taxon>Danaini</taxon>
        <taxon>Danaina</taxon>
        <taxon>Danaus</taxon>
        <taxon>Danaus</taxon>
    </lineage>
</organism>
<proteinExistence type="inferred from homology"/>
<comment type="function">
    <text evidence="6">Thiol protease which recognizes and hydrolyzes the peptide bond at the C-terminal Gly of UFM1, a ubiquitin-like modifier protein bound to a number of target proteins. Does not hydrolyze SUMO1 or ISG15 ubiquitin-like proteins.</text>
</comment>
<dbReference type="GO" id="GO:0005634">
    <property type="term" value="C:nucleus"/>
    <property type="evidence" value="ECO:0007669"/>
    <property type="project" value="TreeGrafter"/>
</dbReference>
<dbReference type="Pfam" id="PF01138">
    <property type="entry name" value="RNase_PH"/>
    <property type="match status" value="1"/>
</dbReference>
<dbReference type="EMBL" id="AGBW02008504">
    <property type="protein sequence ID" value="OWR53145.1"/>
    <property type="molecule type" value="Genomic_DNA"/>
</dbReference>
<dbReference type="eggNOG" id="KOG1613">
    <property type="taxonomic scope" value="Eukaryota"/>
</dbReference>
<evidence type="ECO:0000256" key="5">
    <source>
        <dbReference type="ARBA" id="ARBA00022807"/>
    </source>
</evidence>
<evidence type="ECO:0000256" key="4">
    <source>
        <dbReference type="ARBA" id="ARBA00022801"/>
    </source>
</evidence>
<dbReference type="InterPro" id="IPR012462">
    <property type="entry name" value="UFSP1/2_DUB_cat"/>
</dbReference>
<dbReference type="GO" id="GO:0005783">
    <property type="term" value="C:endoplasmic reticulum"/>
    <property type="evidence" value="ECO:0007669"/>
    <property type="project" value="TreeGrafter"/>
</dbReference>
<dbReference type="PANTHER" id="PTHR48153">
    <property type="entry name" value="UFM1-SPECIFIC PROTEASE 2"/>
    <property type="match status" value="1"/>
</dbReference>
<evidence type="ECO:0000256" key="7">
    <source>
        <dbReference type="ARBA" id="ARBA00073264"/>
    </source>
</evidence>
<gene>
    <name evidence="12" type="ORF">KGM_207445</name>
</gene>
<evidence type="ECO:0000259" key="9">
    <source>
        <dbReference type="Pfam" id="PF07910"/>
    </source>
</evidence>
<feature type="domain" description="UFSP1/2/DUB catalytic" evidence="9">
    <location>
        <begin position="669"/>
        <end position="851"/>
    </location>
</feature>
<dbReference type="eggNOG" id="KOG2433">
    <property type="taxonomic scope" value="Eukaryota"/>
</dbReference>
<dbReference type="GO" id="GO:0006508">
    <property type="term" value="P:proteolysis"/>
    <property type="evidence" value="ECO:0007669"/>
    <property type="project" value="UniProtKB-KW"/>
</dbReference>
<evidence type="ECO:0000256" key="1">
    <source>
        <dbReference type="ARBA" id="ARBA00008552"/>
    </source>
</evidence>
<evidence type="ECO:0000259" key="11">
    <source>
        <dbReference type="Pfam" id="PF26560"/>
    </source>
</evidence>
<keyword evidence="2" id="KW-0645">Protease</keyword>
<dbReference type="Pfam" id="PF07910">
    <property type="entry name" value="Peptidase_C78"/>
    <property type="match status" value="1"/>
</dbReference>
<dbReference type="STRING" id="278856.A0A212FHC8"/>
<dbReference type="KEGG" id="dpl:KGM_207445"/>
<evidence type="ECO:0000256" key="6">
    <source>
        <dbReference type="ARBA" id="ARBA00057559"/>
    </source>
</evidence>
<dbReference type="SUPFAM" id="SSF55666">
    <property type="entry name" value="Ribonuclease PH domain 2-like"/>
    <property type="match status" value="1"/>
</dbReference>
<keyword evidence="13" id="KW-1185">Reference proteome</keyword>
<feature type="domain" description="UFSP2 second" evidence="10">
    <location>
        <begin position="429"/>
        <end position="645"/>
    </location>
</feature>
<sequence>MITTKYKTASLPAQIQSMSSVKTKMTRAVKFIKTLNTLIHPGKFFNDYISRDIRPDGRKFNDQRNIKLNVNAIKTADASAVVKCGNTTVVCGIKLELAKPKAEEPDVGFLITNVELLPLCSSKFRPGPPSDHAQVVSNVVSDIVTNSKCIDMKDLCIVPDKLSWVLYCDMVCLDYDGSVVDACLITLMSSLKSHQDTFTCAWFTHCYKSVTLTDPTAYEEEMCGGVGANLIACWNKGQLCGVFKFGGSNLSTENEKETLALAKQKSKLVEKLKMSPRLKISKYVIERLSKIDTNETTGCLYGLMYDSTLLVVGLSLEFFEDEKNTYRQLLLHLPAEIELCGVVKFTGSLSIESKPKEILQNVDITDNPLFIIINNEKDIKAHFLVHDKFEETPFEVLQPEDLWKQFTYVRLNTILPLTCEATMTGVKNIMQNKRKKIASGQVSFHIDGSSVYLFGVDSDVGVTGTSVDTDIGELIDSLNPEQSSKKKKNIINKVEVMPVNLVMKATKDMFSDKLVKTAVKMMTTQRKPAFCISMPLRVDTLALVHRNTKLSELYNVLVEATCRSLKLLESVLLEQLGQEGIGDGAGLRLPETFHYLPQELGHFITRVVPKDIPDESMEKERRILHEQLGLSVQRPIFRRGNAYNFIISKLVNPHEAITVHSLKPDVRVASVRGRYIYYHYMQDNFNDDGWGCAYRSMQTIFSWFRFQGYTSVEIPTHREIQQCLVNIGDKPTSFLGSKQWIGSTEVMFCLETLLGVQSRIIFANTGSELLNYTPELVHHFEKHGSPIMIGGGVLAHTIIGVEYNNITNETRYLILDPHYTGVDDINTVISKGWCGWKNSDFWNKTAHYNLCLPQTKPSI</sequence>
<dbReference type="SUPFAM" id="SSF54001">
    <property type="entry name" value="Cysteine proteinases"/>
    <property type="match status" value="1"/>
</dbReference>
<dbReference type="Gene3D" id="3.30.230.70">
    <property type="entry name" value="GHMP Kinase, N-terminal domain"/>
    <property type="match status" value="1"/>
</dbReference>
<dbReference type="InterPro" id="IPR027408">
    <property type="entry name" value="PNPase/RNase_PH_dom_sf"/>
</dbReference>
<name>A0A212FHC8_DANPL</name>
<accession>A0A212FHC8</accession>
<feature type="domain" description="Exoribonuclease phosphorolytic" evidence="8">
    <location>
        <begin position="63"/>
        <end position="192"/>
    </location>
</feature>
<dbReference type="FunFam" id="3.90.70.130:FF:000001">
    <property type="entry name" value="Probable Ufm1-specific protease 2"/>
    <property type="match status" value="1"/>
</dbReference>
<dbReference type="PANTHER" id="PTHR48153:SF2">
    <property type="entry name" value="UFM1-SPECIFIC PROTEASE 2"/>
    <property type="match status" value="1"/>
</dbReference>
<protein>
    <recommendedName>
        <fullName evidence="7">Probable Ufm1-specific protease 2</fullName>
    </recommendedName>
</protein>
<dbReference type="Gene3D" id="3.90.70.130">
    <property type="match status" value="1"/>
</dbReference>
<evidence type="ECO:0000256" key="2">
    <source>
        <dbReference type="ARBA" id="ARBA00022670"/>
    </source>
</evidence>
<evidence type="ECO:0000313" key="13">
    <source>
        <dbReference type="Proteomes" id="UP000007151"/>
    </source>
</evidence>
<dbReference type="InterPro" id="IPR038765">
    <property type="entry name" value="Papain-like_cys_pep_sf"/>
</dbReference>
<dbReference type="GO" id="GO:0071567">
    <property type="term" value="F:deUFMylase activity"/>
    <property type="evidence" value="ECO:0007669"/>
    <property type="project" value="TreeGrafter"/>
</dbReference>
<dbReference type="InterPro" id="IPR049387">
    <property type="entry name" value="UFSP2-like_2nd"/>
</dbReference>
<dbReference type="InterPro" id="IPR020568">
    <property type="entry name" value="Ribosomal_Su5_D2-typ_SF"/>
</dbReference>
<dbReference type="InterPro" id="IPR001247">
    <property type="entry name" value="ExoRNase_PH_dom1"/>
</dbReference>
<dbReference type="FunCoup" id="A0A212FHC8">
    <property type="interactions" value="477"/>
</dbReference>
<evidence type="ECO:0000259" key="8">
    <source>
        <dbReference type="Pfam" id="PF01138"/>
    </source>
</evidence>
<dbReference type="InterPro" id="IPR058757">
    <property type="entry name" value="UFSP2_MPN_N"/>
</dbReference>
<feature type="domain" description="UFSP2 N-terminal MPN-like" evidence="11">
    <location>
        <begin position="274"/>
        <end position="402"/>
    </location>
</feature>
<dbReference type="AlphaFoldDB" id="A0A212FHC8"/>
<dbReference type="Pfam" id="PF26560">
    <property type="entry name" value="UFSP2_MPN_insect"/>
    <property type="match status" value="1"/>
</dbReference>
<reference evidence="12 13" key="1">
    <citation type="journal article" date="2011" name="Cell">
        <title>The monarch butterfly genome yields insights into long-distance migration.</title>
        <authorList>
            <person name="Zhan S."/>
            <person name="Merlin C."/>
            <person name="Boore J.L."/>
            <person name="Reppert S.M."/>
        </authorList>
    </citation>
    <scope>NUCLEOTIDE SEQUENCE [LARGE SCALE GENOMIC DNA]</scope>
    <source>
        <strain evidence="12">F-2</strain>
    </source>
</reference>
<dbReference type="Proteomes" id="UP000007151">
    <property type="component" value="Unassembled WGS sequence"/>
</dbReference>
<evidence type="ECO:0000313" key="12">
    <source>
        <dbReference type="EMBL" id="OWR53145.1"/>
    </source>
</evidence>
<keyword evidence="4" id="KW-0378">Hydrolase</keyword>
<evidence type="ECO:0000256" key="3">
    <source>
        <dbReference type="ARBA" id="ARBA00022786"/>
    </source>
</evidence>
<dbReference type="InterPro" id="IPR036345">
    <property type="entry name" value="ExoRNase_PH_dom2_sf"/>
</dbReference>
<dbReference type="InParanoid" id="A0A212FHC8"/>
<keyword evidence="5" id="KW-0788">Thiol protease</keyword>
<dbReference type="Pfam" id="PF20908">
    <property type="entry name" value="UfSP2_N"/>
    <property type="match status" value="1"/>
</dbReference>
<comment type="similarity">
    <text evidence="1">Belongs to the peptidase C78 family.</text>
</comment>
<comment type="caution">
    <text evidence="12">The sequence shown here is derived from an EMBL/GenBank/DDBJ whole genome shotgun (WGS) entry which is preliminary data.</text>
</comment>